<accession>A0A2B4R6Z5</accession>
<protein>
    <submittedName>
        <fullName evidence="1">Uncharacterized protein</fullName>
    </submittedName>
</protein>
<comment type="caution">
    <text evidence="1">The sequence shown here is derived from an EMBL/GenBank/DDBJ whole genome shotgun (WGS) entry which is preliminary data.</text>
</comment>
<reference evidence="2" key="1">
    <citation type="journal article" date="2017" name="bioRxiv">
        <title>Comparative analysis of the genomes of Stylophora pistillata and Acropora digitifera provides evidence for extensive differences between species of corals.</title>
        <authorList>
            <person name="Voolstra C.R."/>
            <person name="Li Y."/>
            <person name="Liew Y.J."/>
            <person name="Baumgarten S."/>
            <person name="Zoccola D."/>
            <person name="Flot J.-F."/>
            <person name="Tambutte S."/>
            <person name="Allemand D."/>
            <person name="Aranda M."/>
        </authorList>
    </citation>
    <scope>NUCLEOTIDE SEQUENCE [LARGE SCALE GENOMIC DNA]</scope>
</reference>
<evidence type="ECO:0000313" key="1">
    <source>
        <dbReference type="EMBL" id="PFX12589.1"/>
    </source>
</evidence>
<organism evidence="1 2">
    <name type="scientific">Stylophora pistillata</name>
    <name type="common">Smooth cauliflower coral</name>
    <dbReference type="NCBI Taxonomy" id="50429"/>
    <lineage>
        <taxon>Eukaryota</taxon>
        <taxon>Metazoa</taxon>
        <taxon>Cnidaria</taxon>
        <taxon>Anthozoa</taxon>
        <taxon>Hexacorallia</taxon>
        <taxon>Scleractinia</taxon>
        <taxon>Astrocoeniina</taxon>
        <taxon>Pocilloporidae</taxon>
        <taxon>Stylophora</taxon>
    </lineage>
</organism>
<dbReference type="Proteomes" id="UP000225706">
    <property type="component" value="Unassembled WGS sequence"/>
</dbReference>
<proteinExistence type="predicted"/>
<gene>
    <name evidence="1" type="ORF">AWC38_SpisGene23426</name>
</gene>
<name>A0A2B4R6Z5_STYPI</name>
<keyword evidence="2" id="KW-1185">Reference proteome</keyword>
<sequence length="136" mass="14971">MDCPENLADEARQEERNLLALPVRLGGLGIANPVELASQEDEDSVTVTGTLTQRIIHQEHHTPDEADNNAAKSRAIAKKREAVKESEVRVKNMLTPNSLKVKEQASERGASSWLTVIPLKALGYDLNKGEFRDALT</sequence>
<dbReference type="EMBL" id="LSMT01001276">
    <property type="protein sequence ID" value="PFX12589.1"/>
    <property type="molecule type" value="Genomic_DNA"/>
</dbReference>
<evidence type="ECO:0000313" key="2">
    <source>
        <dbReference type="Proteomes" id="UP000225706"/>
    </source>
</evidence>
<dbReference type="AlphaFoldDB" id="A0A2B4R6Z5"/>